<evidence type="ECO:0000256" key="2">
    <source>
        <dbReference type="PROSITE-ProRule" id="PRU00339"/>
    </source>
</evidence>
<name>A0ABT3GTH5_9RHOB</name>
<dbReference type="InterPro" id="IPR019734">
    <property type="entry name" value="TPR_rpt"/>
</dbReference>
<evidence type="ECO:0000256" key="1">
    <source>
        <dbReference type="ARBA" id="ARBA00022679"/>
    </source>
</evidence>
<dbReference type="InterPro" id="IPR027417">
    <property type="entry name" value="P-loop_NTPase"/>
</dbReference>
<reference evidence="3 4" key="1">
    <citation type="submission" date="2022-10" db="EMBL/GenBank/DDBJ databases">
        <title>Pararhodobacter sp. nov., isolated from marine algae.</title>
        <authorList>
            <person name="Choi B.J."/>
            <person name="Kim J.M."/>
            <person name="Lee J.K."/>
            <person name="Choi D.G."/>
            <person name="Jeon C.O."/>
        </authorList>
    </citation>
    <scope>NUCLEOTIDE SEQUENCE [LARGE SCALE GENOMIC DNA]</scope>
    <source>
        <strain evidence="3 4">ZQ420</strain>
    </source>
</reference>
<dbReference type="PANTHER" id="PTHR12788:SF10">
    <property type="entry name" value="PROTEIN-TYROSINE SULFOTRANSFERASE"/>
    <property type="match status" value="1"/>
</dbReference>
<evidence type="ECO:0000313" key="3">
    <source>
        <dbReference type="EMBL" id="MCW1930841.1"/>
    </source>
</evidence>
<dbReference type="SUPFAM" id="SSF48452">
    <property type="entry name" value="TPR-like"/>
    <property type="match status" value="1"/>
</dbReference>
<keyword evidence="4" id="KW-1185">Reference proteome</keyword>
<dbReference type="SMART" id="SM00028">
    <property type="entry name" value="TPR"/>
    <property type="match status" value="4"/>
</dbReference>
<dbReference type="PANTHER" id="PTHR12788">
    <property type="entry name" value="PROTEIN-TYROSINE SULFOTRANSFERASE 2"/>
    <property type="match status" value="1"/>
</dbReference>
<feature type="repeat" description="TPR" evidence="2">
    <location>
        <begin position="38"/>
        <end position="71"/>
    </location>
</feature>
<dbReference type="Gene3D" id="1.25.40.10">
    <property type="entry name" value="Tetratricopeptide repeat domain"/>
    <property type="match status" value="3"/>
</dbReference>
<dbReference type="RefSeq" id="WP_264504013.1">
    <property type="nucleotide sequence ID" value="NZ_JAPDFL010000001.1"/>
</dbReference>
<dbReference type="Pfam" id="PF13432">
    <property type="entry name" value="TPR_16"/>
    <property type="match status" value="2"/>
</dbReference>
<organism evidence="3 4">
    <name type="scientific">Pararhodobacter zhoushanensis</name>
    <dbReference type="NCBI Taxonomy" id="2479545"/>
    <lineage>
        <taxon>Bacteria</taxon>
        <taxon>Pseudomonadati</taxon>
        <taxon>Pseudomonadota</taxon>
        <taxon>Alphaproteobacteria</taxon>
        <taxon>Rhodobacterales</taxon>
        <taxon>Paracoccaceae</taxon>
        <taxon>Pararhodobacter</taxon>
    </lineage>
</organism>
<dbReference type="Gene3D" id="3.40.50.300">
    <property type="entry name" value="P-loop containing nucleotide triphosphate hydrolases"/>
    <property type="match status" value="1"/>
</dbReference>
<protein>
    <submittedName>
        <fullName evidence="3">Sulfotransferase</fullName>
    </submittedName>
</protein>
<dbReference type="Proteomes" id="UP001208938">
    <property type="component" value="Unassembled WGS sequence"/>
</dbReference>
<keyword evidence="2" id="KW-0802">TPR repeat</keyword>
<dbReference type="Pfam" id="PF13469">
    <property type="entry name" value="Sulfotransfer_3"/>
    <property type="match status" value="1"/>
</dbReference>
<evidence type="ECO:0000313" key="4">
    <source>
        <dbReference type="Proteomes" id="UP001208938"/>
    </source>
</evidence>
<feature type="repeat" description="TPR" evidence="2">
    <location>
        <begin position="170"/>
        <end position="203"/>
    </location>
</feature>
<sequence length="543" mass="58238">MPPTDREMHDLEALMRAGDFAPAIARTRALIRQFPREPLLHNVLGVALMQDKRADEAPRAFRRALELAPGYGEANHNLIAALIATGALLDAEAPIRAALAQQPDDALMQRNLASVLVLRADWAAAHAAATQALALAPGHAGTLLMLATIQRAQGDLDAALATLATLPANAEALMLTGEIRTTQGDLDAARTSFTAALDADPALGNAWEGLAMITRFAPGDPLIARMQAQHAQATGETRMHLDFALAKALADTGEDAQAFTHLTAANAARCAALPAYSHGQRRKEITRIKALFAPQALARLAEAGDPSSLPVFVIGMPRSGTTLVEQILASHPAVAGAGERPDMMRLGAALLETPRKLDAGFVRDTAAAQLAALRALAPDAQHVTDKMPQNADWVGLILTLFPQARIIRTLRDPRDIALSVYRAHFTDPALNWTCDLDDIASYYAQHCELMAHWQAQFPGAILSCRYEDLVTDTEAETRRLAAHLGLDWDAAMLAPQDTQRVVTTASAAQVRAAISDRSVGGWKRYEAQFDPFNAALARLGQTV</sequence>
<comment type="caution">
    <text evidence="3">The sequence shown here is derived from an EMBL/GenBank/DDBJ whole genome shotgun (WGS) entry which is preliminary data.</text>
</comment>
<dbReference type="InterPro" id="IPR026634">
    <property type="entry name" value="TPST-like"/>
</dbReference>
<dbReference type="EMBL" id="JAPDFL010000001">
    <property type="protein sequence ID" value="MCW1930841.1"/>
    <property type="molecule type" value="Genomic_DNA"/>
</dbReference>
<accession>A0ABT3GTH5</accession>
<dbReference type="SUPFAM" id="SSF52540">
    <property type="entry name" value="P-loop containing nucleoside triphosphate hydrolases"/>
    <property type="match status" value="1"/>
</dbReference>
<dbReference type="PROSITE" id="PS50005">
    <property type="entry name" value="TPR"/>
    <property type="match status" value="2"/>
</dbReference>
<proteinExistence type="predicted"/>
<gene>
    <name evidence="3" type="ORF">OKW52_00790</name>
</gene>
<keyword evidence="1" id="KW-0808">Transferase</keyword>
<dbReference type="InterPro" id="IPR011990">
    <property type="entry name" value="TPR-like_helical_dom_sf"/>
</dbReference>